<feature type="region of interest" description="Disordered" evidence="1">
    <location>
        <begin position="321"/>
        <end position="348"/>
    </location>
</feature>
<evidence type="ECO:0000313" key="2">
    <source>
        <dbReference type="EMBL" id="SCW03488.1"/>
    </source>
</evidence>
<feature type="region of interest" description="Disordered" evidence="1">
    <location>
        <begin position="99"/>
        <end position="213"/>
    </location>
</feature>
<protein>
    <submittedName>
        <fullName evidence="2">LAFE_0G11584g1_1</fullName>
    </submittedName>
</protein>
<proteinExistence type="predicted"/>
<reference evidence="2 3" key="1">
    <citation type="submission" date="2016-03" db="EMBL/GenBank/DDBJ databases">
        <authorList>
            <person name="Devillers H."/>
        </authorList>
    </citation>
    <scope>NUCLEOTIDE SEQUENCE [LARGE SCALE GENOMIC DNA]</scope>
    <source>
        <strain evidence="2">CBS 6772</strain>
    </source>
</reference>
<name>A0A1G4MHV9_LACFM</name>
<dbReference type="EMBL" id="LT598486">
    <property type="protein sequence ID" value="SCW03488.1"/>
    <property type="molecule type" value="Genomic_DNA"/>
</dbReference>
<evidence type="ECO:0000256" key="1">
    <source>
        <dbReference type="SAM" id="MobiDB-lite"/>
    </source>
</evidence>
<evidence type="ECO:0000313" key="3">
    <source>
        <dbReference type="Proteomes" id="UP000190831"/>
    </source>
</evidence>
<sequence length="417" mass="45118">MGLVRLAWWVSRAKLPLLRNEEIRKADGCEREDGARDRVVCGDVVFRRQSGGSPRQQQRLYGGRRAELCTALSVHRSLCAQAVCRPALRPATCSRCASGASHSSLIRRNHSGLSRPRSRPLPTRSSPTPPTPPTPARSPPHSTLLSRTLSETDATNPDPLAPAHSAPARPAPPRLAPVHPTRPTRSPAHSPRQICAGPRRTGKTQRRAPDDAVHIAPRQPCCVPSIEAASVAWCMPRLGRPLRLFANARCTKNRACACLRASGRFVQRQLRTGLGPHNAAGACGRHGVRSGRFGLTELNAKRGPVDRVRFTGPSGAFLKSTEDPQRGAFSGVRTYPAPDSSGSRSRPPIPFFARSPALQWAAFLDASGSIWQTVSARRAPAAALQRRLGAPRKRRVAGAVRGVVGRKQTAILRCGRF</sequence>
<dbReference type="AlphaFoldDB" id="A0A1G4MHV9"/>
<gene>
    <name evidence="2" type="ORF">LAFE_0G11584G</name>
</gene>
<organism evidence="2 3">
    <name type="scientific">Lachancea fermentati</name>
    <name type="common">Zygosaccharomyces fermentati</name>
    <dbReference type="NCBI Taxonomy" id="4955"/>
    <lineage>
        <taxon>Eukaryota</taxon>
        <taxon>Fungi</taxon>
        <taxon>Dikarya</taxon>
        <taxon>Ascomycota</taxon>
        <taxon>Saccharomycotina</taxon>
        <taxon>Saccharomycetes</taxon>
        <taxon>Saccharomycetales</taxon>
        <taxon>Saccharomycetaceae</taxon>
        <taxon>Lachancea</taxon>
    </lineage>
</organism>
<dbReference type="Proteomes" id="UP000190831">
    <property type="component" value="Chromosome G"/>
</dbReference>
<accession>A0A1G4MHV9</accession>
<keyword evidence="3" id="KW-1185">Reference proteome</keyword>
<feature type="compositionally biased region" description="Polar residues" evidence="1">
    <location>
        <begin position="144"/>
        <end position="155"/>
    </location>
</feature>
<feature type="compositionally biased region" description="Pro residues" evidence="1">
    <location>
        <begin position="127"/>
        <end position="138"/>
    </location>
</feature>